<dbReference type="InterPro" id="IPR010602">
    <property type="entry name" value="DUF1186"/>
</dbReference>
<reference evidence="1 2" key="1">
    <citation type="submission" date="2018-05" db="EMBL/GenBank/DDBJ databases">
        <authorList>
            <person name="Goeker M."/>
            <person name="Huntemann M."/>
            <person name="Clum A."/>
            <person name="Pillay M."/>
            <person name="Palaniappan K."/>
            <person name="Varghese N."/>
            <person name="Mikhailova N."/>
            <person name="Stamatis D."/>
            <person name="Reddy T."/>
            <person name="Daum C."/>
            <person name="Shapiro N."/>
            <person name="Ivanova N."/>
            <person name="Kyrpides N."/>
            <person name="Woyke T."/>
        </authorList>
    </citation>
    <scope>NUCLEOTIDE SEQUENCE [LARGE SCALE GENOMIC DNA]</scope>
    <source>
        <strain evidence="1 2">DSM 26524</strain>
    </source>
</reference>
<dbReference type="SUPFAM" id="SSF103642">
    <property type="entry name" value="Sec-C motif"/>
    <property type="match status" value="1"/>
</dbReference>
<dbReference type="AlphaFoldDB" id="A0AB73T6K1"/>
<dbReference type="PANTHER" id="PTHR33747">
    <property type="entry name" value="UPF0225 PROTEIN SCO1677"/>
    <property type="match status" value="1"/>
</dbReference>
<dbReference type="PANTHER" id="PTHR33747:SF1">
    <property type="entry name" value="ADENYLATE CYCLASE-ASSOCIATED CAP C-TERMINAL DOMAIN-CONTAINING PROTEIN"/>
    <property type="match status" value="1"/>
</dbReference>
<accession>A0AB73T6K1</accession>
<protein>
    <submittedName>
        <fullName evidence="1">SEC-C motif-containing protein</fullName>
    </submittedName>
</protein>
<dbReference type="Gene3D" id="3.10.450.50">
    <property type="match status" value="1"/>
</dbReference>
<organism evidence="1 2">
    <name type="scientific">Murimonas intestini</name>
    <dbReference type="NCBI Taxonomy" id="1337051"/>
    <lineage>
        <taxon>Bacteria</taxon>
        <taxon>Bacillati</taxon>
        <taxon>Bacillota</taxon>
        <taxon>Clostridia</taxon>
        <taxon>Lachnospirales</taxon>
        <taxon>Lachnospiraceae</taxon>
        <taxon>Murimonas</taxon>
    </lineage>
</organism>
<evidence type="ECO:0000313" key="2">
    <source>
        <dbReference type="Proteomes" id="UP000245412"/>
    </source>
</evidence>
<dbReference type="Pfam" id="PF06685">
    <property type="entry name" value="DUF1186"/>
    <property type="match status" value="1"/>
</dbReference>
<dbReference type="Proteomes" id="UP000245412">
    <property type="component" value="Unassembled WGS sequence"/>
</dbReference>
<dbReference type="InterPro" id="IPR004027">
    <property type="entry name" value="SEC_C_motif"/>
</dbReference>
<dbReference type="Pfam" id="PF02810">
    <property type="entry name" value="SEC-C"/>
    <property type="match status" value="1"/>
</dbReference>
<gene>
    <name evidence="1" type="ORF">C7383_10351</name>
</gene>
<name>A0AB73T6K1_9FIRM</name>
<dbReference type="EMBL" id="QGGY01000003">
    <property type="protein sequence ID" value="PWJ77210.1"/>
    <property type="molecule type" value="Genomic_DNA"/>
</dbReference>
<evidence type="ECO:0000313" key="1">
    <source>
        <dbReference type="EMBL" id="PWJ77210.1"/>
    </source>
</evidence>
<proteinExistence type="predicted"/>
<keyword evidence="2" id="KW-1185">Reference proteome</keyword>
<sequence length="435" mass="50774">MSDLQNAISEITYITKRFPKKAFEVITANPKEAIPYLRSAIEKALEEKMDLEDDYQIHFYALFLLGEFEDREFFPKIMEFISLPGEVLEYLIGDAVTSGLNDVVYHTYNGDLELLKSTVMNDDVDEYVRSEVLETMGQLYLDGELKEEEWKAFIKEYVHSGKEYNYLYDSLANVICRCHFADMLPEIRFMVDEGLVDEASMGGYESCVDYMFTYRDYESRFCSPSLKASDSLKNWAMFEPDLDEAGNDRGSMDLEKLTKELMKKGREQAVSRKIGRNDPCPCGSGKKYKYCCLNKPKDLIDSIESVQERNKCLEDYPEVGKEKQEGRVYLEDYFDSESIEIDKLLYLGLMNRPGFVWQRDEKAEENRCREYLKLAYQRFTDKVKKEGIKTFEEYDGKFSIHYFCGEWTGRLLSLLQKNGESALYAEVKKCRKNML</sequence>
<comment type="caution">
    <text evidence="1">The sequence shown here is derived from an EMBL/GenBank/DDBJ whole genome shotgun (WGS) entry which is preliminary data.</text>
</comment>